<reference evidence="2" key="1">
    <citation type="journal article" date="2023" name="Science">
        <title>Elucidation of the pathway for biosynthesis of saponin adjuvants from the soapbark tree.</title>
        <authorList>
            <person name="Reed J."/>
            <person name="Orme A."/>
            <person name="El-Demerdash A."/>
            <person name="Owen C."/>
            <person name="Martin L.B.B."/>
            <person name="Misra R.C."/>
            <person name="Kikuchi S."/>
            <person name="Rejzek M."/>
            <person name="Martin A.C."/>
            <person name="Harkess A."/>
            <person name="Leebens-Mack J."/>
            <person name="Louveau T."/>
            <person name="Stephenson M.J."/>
            <person name="Osbourn A."/>
        </authorList>
    </citation>
    <scope>NUCLEOTIDE SEQUENCE</scope>
    <source>
        <strain evidence="2">S10</strain>
    </source>
</reference>
<dbReference type="EMBL" id="JARAOO010000010">
    <property type="protein sequence ID" value="KAJ7953032.1"/>
    <property type="molecule type" value="Genomic_DNA"/>
</dbReference>
<sequence>MFRALSTRKSYGKYERLGEEPSIGVLGIEYKRTASLPARIFNSSRKSRPEPAAVEKKQVKPDKKVTKEKSHPLFNIFDLRHKKKMTAKPEFARYIEYLKEGGMWDSKSNMPVIYYK</sequence>
<dbReference type="PANTHER" id="PTHR35291:SF3">
    <property type="entry name" value="PROTEIN SHROOM-LIKE"/>
    <property type="match status" value="1"/>
</dbReference>
<evidence type="ECO:0000313" key="2">
    <source>
        <dbReference type="EMBL" id="KAJ7953032.1"/>
    </source>
</evidence>
<dbReference type="PANTHER" id="PTHR35291">
    <property type="entry name" value="PROTEIN SHROOM-LIKE"/>
    <property type="match status" value="1"/>
</dbReference>
<feature type="region of interest" description="Disordered" evidence="1">
    <location>
        <begin position="41"/>
        <end position="65"/>
    </location>
</feature>
<dbReference type="AlphaFoldDB" id="A0AAD7L7W4"/>
<dbReference type="Proteomes" id="UP001163823">
    <property type="component" value="Chromosome 10"/>
</dbReference>
<evidence type="ECO:0000256" key="1">
    <source>
        <dbReference type="SAM" id="MobiDB-lite"/>
    </source>
</evidence>
<dbReference type="KEGG" id="qsa:O6P43_024788"/>
<dbReference type="EMBL" id="JARAOO010000010">
    <property type="protein sequence ID" value="KAJ7953031.1"/>
    <property type="molecule type" value="Genomic_DNA"/>
</dbReference>
<evidence type="ECO:0000313" key="3">
    <source>
        <dbReference type="Proteomes" id="UP001163823"/>
    </source>
</evidence>
<feature type="compositionally biased region" description="Basic and acidic residues" evidence="1">
    <location>
        <begin position="47"/>
        <end position="65"/>
    </location>
</feature>
<keyword evidence="3" id="KW-1185">Reference proteome</keyword>
<proteinExistence type="predicted"/>
<name>A0AAD7L7W4_QUISA</name>
<comment type="caution">
    <text evidence="2">The sequence shown here is derived from an EMBL/GenBank/DDBJ whole genome shotgun (WGS) entry which is preliminary data.</text>
</comment>
<organism evidence="2 3">
    <name type="scientific">Quillaja saponaria</name>
    <name type="common">Soap bark tree</name>
    <dbReference type="NCBI Taxonomy" id="32244"/>
    <lineage>
        <taxon>Eukaryota</taxon>
        <taxon>Viridiplantae</taxon>
        <taxon>Streptophyta</taxon>
        <taxon>Embryophyta</taxon>
        <taxon>Tracheophyta</taxon>
        <taxon>Spermatophyta</taxon>
        <taxon>Magnoliopsida</taxon>
        <taxon>eudicotyledons</taxon>
        <taxon>Gunneridae</taxon>
        <taxon>Pentapetalae</taxon>
        <taxon>rosids</taxon>
        <taxon>fabids</taxon>
        <taxon>Fabales</taxon>
        <taxon>Quillajaceae</taxon>
        <taxon>Quillaja</taxon>
    </lineage>
</organism>
<gene>
    <name evidence="2" type="ORF">O6P43_024788</name>
</gene>
<protein>
    <submittedName>
        <fullName evidence="2">Sodium/potassium-transporting ATPase subunit alpha-1 like</fullName>
    </submittedName>
</protein>
<accession>A0AAD7L7W4</accession>